<dbReference type="Proteomes" id="UP000245647">
    <property type="component" value="Unassembled WGS sequence"/>
</dbReference>
<keyword evidence="2" id="KW-1185">Reference proteome</keyword>
<dbReference type="OrthoDB" id="9806005at2"/>
<sequence>MRLTEVDSQRLAREFLEIPGMIYRGDPQYIRPLDDDVASVFNKETNKYFEDDKCIRWILKDKSGNGIGRIAAFINPATAYTFDQPTGGIGFFECINNREAAFMLFDAAREWLQKHDMEAMDGPVNLGSRERWWGLLVDGFHPPCYCCNYNHPWYQKFFEDYGFKVFFKQYTYLRKVKEPLRKVYYDVAERIFRNPDYSFRNVEKRILDKYVQDFRTVYNKAWVNHEGVGEMTFDAAKKLIGSLAPVIDQRIAWFAYYKGEPVGFFLSIPELNELFVRYARGKLNLVSKLRLVVNKWLGKCRTMYGLVFGIIPEQQKKGVEIAMIVAAANALLENKAYDEVQMNWIGDFNPRMMHIAEQIGARVYKTHHTYRYLFDRAAEFKRHPEI</sequence>
<accession>A0A2U2PF59</accession>
<comment type="caution">
    <text evidence="1">The sequence shown here is derived from an EMBL/GenBank/DDBJ whole genome shotgun (WGS) entry which is preliminary data.</text>
</comment>
<evidence type="ECO:0000313" key="2">
    <source>
        <dbReference type="Proteomes" id="UP000245647"/>
    </source>
</evidence>
<organism evidence="1 2">
    <name type="scientific">Pararcticibacter amylolyticus</name>
    <dbReference type="NCBI Taxonomy" id="2173175"/>
    <lineage>
        <taxon>Bacteria</taxon>
        <taxon>Pseudomonadati</taxon>
        <taxon>Bacteroidota</taxon>
        <taxon>Sphingobacteriia</taxon>
        <taxon>Sphingobacteriales</taxon>
        <taxon>Sphingobacteriaceae</taxon>
        <taxon>Pararcticibacter</taxon>
    </lineage>
</organism>
<protein>
    <recommendedName>
        <fullName evidence="3">N-acetyltransferase</fullName>
    </recommendedName>
</protein>
<dbReference type="SUPFAM" id="SSF55729">
    <property type="entry name" value="Acyl-CoA N-acyltransferases (Nat)"/>
    <property type="match status" value="1"/>
</dbReference>
<dbReference type="EMBL" id="QEAS01000011">
    <property type="protein sequence ID" value="PWG80031.1"/>
    <property type="molecule type" value="Genomic_DNA"/>
</dbReference>
<proteinExistence type="predicted"/>
<reference evidence="1 2" key="1">
    <citation type="submission" date="2018-04" db="EMBL/GenBank/DDBJ databases">
        <title>Pedobacter chongqingensis sp. nov., isolated from a rottenly hemp rope.</title>
        <authorList>
            <person name="Cai Y."/>
        </authorList>
    </citation>
    <scope>NUCLEOTIDE SEQUENCE [LARGE SCALE GENOMIC DNA]</scope>
    <source>
        <strain evidence="1 2">FJ4-8</strain>
    </source>
</reference>
<gene>
    <name evidence="1" type="ORF">DDR33_14650</name>
</gene>
<dbReference type="PANTHER" id="PTHR41368:SF1">
    <property type="entry name" value="PROTEIN YGHO"/>
    <property type="match status" value="1"/>
</dbReference>
<evidence type="ECO:0000313" key="1">
    <source>
        <dbReference type="EMBL" id="PWG80031.1"/>
    </source>
</evidence>
<name>A0A2U2PF59_9SPHI</name>
<dbReference type="InterPro" id="IPR016181">
    <property type="entry name" value="Acyl_CoA_acyltransferase"/>
</dbReference>
<evidence type="ECO:0008006" key="3">
    <source>
        <dbReference type="Google" id="ProtNLM"/>
    </source>
</evidence>
<dbReference type="Gene3D" id="3.40.630.30">
    <property type="match status" value="1"/>
</dbReference>
<dbReference type="RefSeq" id="WP_109416546.1">
    <property type="nucleotide sequence ID" value="NZ_QEAS01000011.1"/>
</dbReference>
<dbReference type="PANTHER" id="PTHR41368">
    <property type="entry name" value="PROTEIN YGHO"/>
    <property type="match status" value="1"/>
</dbReference>
<dbReference type="AlphaFoldDB" id="A0A2U2PF59"/>
<dbReference type="InterPro" id="IPR039968">
    <property type="entry name" value="BcerS-like"/>
</dbReference>